<dbReference type="InterPro" id="IPR036047">
    <property type="entry name" value="F-box-like_dom_sf"/>
</dbReference>
<dbReference type="Gene3D" id="1.20.1280.50">
    <property type="match status" value="1"/>
</dbReference>
<dbReference type="RefSeq" id="XP_030967671.1">
    <property type="nucleotide sequence ID" value="XM_031111811.1"/>
</dbReference>
<dbReference type="Pfam" id="PF00646">
    <property type="entry name" value="F-box"/>
    <property type="match status" value="1"/>
</dbReference>
<evidence type="ECO:0000256" key="1">
    <source>
        <dbReference type="SAM" id="Coils"/>
    </source>
</evidence>
<dbReference type="GeneID" id="115988165"/>
<dbReference type="Gramene" id="QL04p019537:mrna">
    <property type="protein sequence ID" value="QL04p019537:mrna"/>
    <property type="gene ID" value="QL04p019537"/>
</dbReference>
<proteinExistence type="predicted"/>
<dbReference type="CDD" id="cd22157">
    <property type="entry name" value="F-box_AtFBW1-like"/>
    <property type="match status" value="1"/>
</dbReference>
<dbReference type="Pfam" id="PF08268">
    <property type="entry name" value="FBA_3"/>
    <property type="match status" value="1"/>
</dbReference>
<dbReference type="InterPro" id="IPR017451">
    <property type="entry name" value="F-box-assoc_interact_dom"/>
</dbReference>
<dbReference type="EnsemblPlants" id="QL04p019537:mrna">
    <property type="protein sequence ID" value="QL04p019537:mrna"/>
    <property type="gene ID" value="QL04p019537"/>
</dbReference>
<dbReference type="PROSITE" id="PS50181">
    <property type="entry name" value="FBOX"/>
    <property type="match status" value="1"/>
</dbReference>
<dbReference type="InterPro" id="IPR001810">
    <property type="entry name" value="F-box_dom"/>
</dbReference>
<accession>A0A7N2LCL4</accession>
<dbReference type="OMA" id="DKETICK"/>
<dbReference type="KEGG" id="qlo:115988165"/>
<reference evidence="3 4" key="1">
    <citation type="journal article" date="2016" name="G3 (Bethesda)">
        <title>First Draft Assembly and Annotation of the Genome of a California Endemic Oak Quercus lobata Nee (Fagaceae).</title>
        <authorList>
            <person name="Sork V.L."/>
            <person name="Fitz-Gibbon S.T."/>
            <person name="Puiu D."/>
            <person name="Crepeau M."/>
            <person name="Gugger P.F."/>
            <person name="Sherman R."/>
            <person name="Stevens K."/>
            <person name="Langley C.H."/>
            <person name="Pellegrini M."/>
            <person name="Salzberg S.L."/>
        </authorList>
    </citation>
    <scope>NUCLEOTIDE SEQUENCE [LARGE SCALE GENOMIC DNA]</scope>
    <source>
        <strain evidence="3 4">cv. SW786</strain>
    </source>
</reference>
<feature type="domain" description="F-box" evidence="2">
    <location>
        <begin position="1"/>
        <end position="45"/>
    </location>
</feature>
<dbReference type="PANTHER" id="PTHR31672">
    <property type="entry name" value="BNACNNG10540D PROTEIN"/>
    <property type="match status" value="1"/>
</dbReference>
<dbReference type="SMART" id="SM00256">
    <property type="entry name" value="FBOX"/>
    <property type="match status" value="1"/>
</dbReference>
<keyword evidence="1" id="KW-0175">Coiled coil</keyword>
<evidence type="ECO:0000259" key="2">
    <source>
        <dbReference type="PROSITE" id="PS50181"/>
    </source>
</evidence>
<dbReference type="NCBIfam" id="TIGR01640">
    <property type="entry name" value="F_box_assoc_1"/>
    <property type="match status" value="1"/>
</dbReference>
<keyword evidence="4" id="KW-1185">Reference proteome</keyword>
<dbReference type="InterPro" id="IPR050796">
    <property type="entry name" value="SCF_F-box_component"/>
</dbReference>
<sequence>MSDYLPDEVVREILHRLPAKSLIRFRCVSKSWNYLITSSAFIDSHLTQSLSHPSNSNKLIFRHCDIAAKVEHYKFIHNDSSFDQYQNVEFPLTNCFRLIGSVNGLFCLIQDEQFILWNPCIRKFITLPRDYDHVLSRSVFGFDARTNDYKVVRIAFPYTPKPLLVEVYSLKEGSWRRKAGAAASLLPGITRDLSCRRDAFINGAVHFGVRDCINTPRLKVGPSVLSFDLSDEVFHMTALPKFGAKTDYDIFGFRGSLSVVYIELVDNKRSCFIWVMKECGVVKSWIKLYTINLTGEFRSVLGFQKNGHIFMQAGLGKNARLSSYDPQSQQLKNLGFYGWLSYSCVHYYVENLVLLDKPVLFDKQNGELSRWVGSRKRKFCAVGLQGVVKKALTLAGGIGRVESEDERVRDKETICKLKKAMVDQQEERVRDKETICKLKKAMVHQQEEIATLKTEMTSLKSQMATLKSLSLLVQQWNNQVENTSSGVGDVGSYLG</sequence>
<dbReference type="InParanoid" id="A0A7N2LCL4"/>
<dbReference type="SUPFAM" id="SSF81383">
    <property type="entry name" value="F-box domain"/>
    <property type="match status" value="1"/>
</dbReference>
<evidence type="ECO:0000313" key="4">
    <source>
        <dbReference type="Proteomes" id="UP000594261"/>
    </source>
</evidence>
<feature type="coiled-coil region" evidence="1">
    <location>
        <begin position="442"/>
        <end position="469"/>
    </location>
</feature>
<dbReference type="AlphaFoldDB" id="A0A7N2LCL4"/>
<evidence type="ECO:0000313" key="3">
    <source>
        <dbReference type="EnsemblPlants" id="QL04p019537:mrna"/>
    </source>
</evidence>
<name>A0A7N2LCL4_QUELO</name>
<dbReference type="FunCoup" id="A0A7N2LCL4">
    <property type="interactions" value="86"/>
</dbReference>
<dbReference type="InterPro" id="IPR013187">
    <property type="entry name" value="F-box-assoc_dom_typ3"/>
</dbReference>
<dbReference type="OrthoDB" id="5314306at2759"/>
<dbReference type="PANTHER" id="PTHR31672:SF13">
    <property type="entry name" value="F-BOX PROTEIN CPR30-LIKE"/>
    <property type="match status" value="1"/>
</dbReference>
<reference evidence="3" key="2">
    <citation type="submission" date="2021-01" db="UniProtKB">
        <authorList>
            <consortium name="EnsemblPlants"/>
        </authorList>
    </citation>
    <scope>IDENTIFICATION</scope>
</reference>
<dbReference type="Proteomes" id="UP000594261">
    <property type="component" value="Chromosome 4"/>
</dbReference>
<organism evidence="3 4">
    <name type="scientific">Quercus lobata</name>
    <name type="common">Valley oak</name>
    <dbReference type="NCBI Taxonomy" id="97700"/>
    <lineage>
        <taxon>Eukaryota</taxon>
        <taxon>Viridiplantae</taxon>
        <taxon>Streptophyta</taxon>
        <taxon>Embryophyta</taxon>
        <taxon>Tracheophyta</taxon>
        <taxon>Spermatophyta</taxon>
        <taxon>Magnoliopsida</taxon>
        <taxon>eudicotyledons</taxon>
        <taxon>Gunneridae</taxon>
        <taxon>Pentapetalae</taxon>
        <taxon>rosids</taxon>
        <taxon>fabids</taxon>
        <taxon>Fagales</taxon>
        <taxon>Fagaceae</taxon>
        <taxon>Quercus</taxon>
    </lineage>
</organism>
<dbReference type="EMBL" id="LRBV02000004">
    <property type="status" value="NOT_ANNOTATED_CDS"/>
    <property type="molecule type" value="Genomic_DNA"/>
</dbReference>
<protein>
    <recommendedName>
        <fullName evidence="2">F-box domain-containing protein</fullName>
    </recommendedName>
</protein>
<gene>
    <name evidence="3" type="primary">LOC115988165</name>
</gene>